<reference evidence="1 2" key="1">
    <citation type="submission" date="2019-05" db="EMBL/GenBank/DDBJ databases">
        <authorList>
            <person name="Green N.R."/>
            <person name="Abercrombie A."/>
            <person name="Adams L.A."/>
            <person name="Holloman R.L."/>
            <person name="Kumari A."/>
            <person name="Thompson L.T."/>
            <person name="Coomans R.J."/>
            <person name="Garlena R.A."/>
            <person name="Russell D.A."/>
            <person name="Pope W.H."/>
            <person name="Jacobs-Sera D."/>
            <person name="Hatfull G.F."/>
        </authorList>
    </citation>
    <scope>NUCLEOTIDE SEQUENCE [LARGE SCALE GENOMIC DNA]</scope>
</reference>
<dbReference type="Proteomes" id="UP000319459">
    <property type="component" value="Segment"/>
</dbReference>
<keyword evidence="2" id="KW-1185">Reference proteome</keyword>
<gene>
    <name evidence="1" type="primary">78</name>
    <name evidence="1" type="ORF">SEA_NUBI_78</name>
</gene>
<evidence type="ECO:0000313" key="2">
    <source>
        <dbReference type="Proteomes" id="UP000319459"/>
    </source>
</evidence>
<dbReference type="KEGG" id="vg:65121579"/>
<protein>
    <submittedName>
        <fullName evidence="1">Uncharacterized protein</fullName>
    </submittedName>
</protein>
<evidence type="ECO:0000313" key="1">
    <source>
        <dbReference type="EMBL" id="QDH85211.1"/>
    </source>
</evidence>
<proteinExistence type="predicted"/>
<sequence length="69" mass="7536">MTDAEIVAEGAEGEGITAPGGVCLPGAVEDWEAENAYWAEHRAKATAYLDRHLPRVPRGGIRYRPDEDQ</sequence>
<dbReference type="RefSeq" id="YP_010103682.1">
    <property type="nucleotide sequence ID" value="NC_055810.1"/>
</dbReference>
<organism evidence="1 2">
    <name type="scientific">Gordonia phage Nubi</name>
    <dbReference type="NCBI Taxonomy" id="2588492"/>
    <lineage>
        <taxon>Viruses</taxon>
        <taxon>Duplodnaviria</taxon>
        <taxon>Heunggongvirae</taxon>
        <taxon>Uroviricota</taxon>
        <taxon>Caudoviricetes</taxon>
        <taxon>Stackebrandtviridae</taxon>
        <taxon>Frickvirinae</taxon>
        <taxon>Wizardvirus</taxon>
        <taxon>Wizardvirus nubi</taxon>
    </lineage>
</organism>
<dbReference type="EMBL" id="MN010760">
    <property type="protein sequence ID" value="QDH85211.1"/>
    <property type="molecule type" value="Genomic_DNA"/>
</dbReference>
<name>A0A514CXJ3_9CAUD</name>
<dbReference type="GeneID" id="65121579"/>
<accession>A0A514CXJ3</accession>